<dbReference type="EMBL" id="CP034759">
    <property type="protein sequence ID" value="QBG34909.1"/>
    <property type="molecule type" value="Genomic_DNA"/>
</dbReference>
<evidence type="ECO:0000313" key="1">
    <source>
        <dbReference type="EMBL" id="QBG34909.1"/>
    </source>
</evidence>
<evidence type="ECO:0000313" key="2">
    <source>
        <dbReference type="Proteomes" id="UP000290244"/>
    </source>
</evidence>
<sequence>MKQPNWSKLSDKLTTLHDKPWQFGLFRAINLLEHEWAIQGELETGLSQRVLITPNKELGFPAADLKRSRLIAQKRGLFHIETNYSGLYGADSAMPHYVLEQTAADDISGERTRAFLDIFNHQYYCLLYQTWKKSQLNTAGVGAKQFDELLDAVLSSHQSRDVNAGVAGLKTTSATGIANLLNEEFGLEQIHVDDSCAHWQALGSHSSLGANSVLGESLILGEQVLVSGGKVIISFGDLAANDAQCFFPGEKKGQRLLKLLENQLPADLPWACRFNVHYQQKPIQTLGTNAIKLGFDSYIGSVFEKQIVQEFKDSQYKKRAALAKCA</sequence>
<dbReference type="Proteomes" id="UP000290244">
    <property type="component" value="Chromosome"/>
</dbReference>
<proteinExistence type="predicted"/>
<dbReference type="RefSeq" id="WP_130599562.1">
    <property type="nucleotide sequence ID" value="NZ_CP034759.1"/>
</dbReference>
<keyword evidence="2" id="KW-1185">Reference proteome</keyword>
<reference evidence="1 2" key="1">
    <citation type="submission" date="2018-12" db="EMBL/GenBank/DDBJ databases">
        <title>Complete genome of Litorilituus sediminis.</title>
        <authorList>
            <person name="Liu A."/>
            <person name="Rong J."/>
        </authorList>
    </citation>
    <scope>NUCLEOTIDE SEQUENCE [LARGE SCALE GENOMIC DNA]</scope>
    <source>
        <strain evidence="1 2">JCM 17549</strain>
    </source>
</reference>
<name>A0A4P6P4B3_9GAMM</name>
<accession>A0A4P6P4B3</accession>
<dbReference type="KEGG" id="lsd:EMK97_03740"/>
<dbReference type="AlphaFoldDB" id="A0A4P6P4B3"/>
<organism evidence="1 2">
    <name type="scientific">Litorilituus sediminis</name>
    <dbReference type="NCBI Taxonomy" id="718192"/>
    <lineage>
        <taxon>Bacteria</taxon>
        <taxon>Pseudomonadati</taxon>
        <taxon>Pseudomonadota</taxon>
        <taxon>Gammaproteobacteria</taxon>
        <taxon>Alteromonadales</taxon>
        <taxon>Colwelliaceae</taxon>
        <taxon>Litorilituus</taxon>
    </lineage>
</organism>
<dbReference type="OrthoDB" id="1523296at2"/>
<dbReference type="InterPro" id="IPR010732">
    <property type="entry name" value="T6SS_TssG-like"/>
</dbReference>
<dbReference type="PANTHER" id="PTHR35564">
    <property type="match status" value="1"/>
</dbReference>
<protein>
    <submittedName>
        <fullName evidence="1">Type VI secretion system baseplate subunit TssG</fullName>
    </submittedName>
</protein>
<dbReference type="Pfam" id="PF06996">
    <property type="entry name" value="T6SS_TssG"/>
    <property type="match status" value="1"/>
</dbReference>
<dbReference type="PANTHER" id="PTHR35564:SF3">
    <property type="entry name" value="TYPE VI SECRETION SYSTEM BASEPLATE SUBUNIT TSSG"/>
    <property type="match status" value="1"/>
</dbReference>
<gene>
    <name evidence="1" type="ORF">EMK97_03740</name>
</gene>